<comment type="caution">
    <text evidence="5">The sequence shown here is derived from an EMBL/GenBank/DDBJ whole genome shotgun (WGS) entry which is preliminary data.</text>
</comment>
<sequence>MKKMLLSSRAFINSTITKSFLSLLDPIDYQHDQLVIITNSVREGKSHPKMIGLQKIIQNLGFNNVILFDAFHDAPEILKTAKAIILNGGYEFLLLDNLRQSGTLNLLQHLISSGKPVYGISAGAIVLGPDLALFMKLYPEDNFNHDIDTNAIDATNIRIYPHYDKHIQDNPQLENSIKAFESNTKATITRLRNDQVCFDKRWPVSINLDGRSYRYPDR</sequence>
<keyword evidence="6" id="KW-1185">Reference proteome</keyword>
<evidence type="ECO:0000256" key="4">
    <source>
        <dbReference type="ARBA" id="ARBA00022825"/>
    </source>
</evidence>
<protein>
    <submittedName>
        <fullName evidence="5">Peptidase family S51</fullName>
    </submittedName>
</protein>
<organism evidence="5 6">
    <name type="scientific">Lentilactobacillus parafarraginis F0439</name>
    <dbReference type="NCBI Taxonomy" id="797515"/>
    <lineage>
        <taxon>Bacteria</taxon>
        <taxon>Bacillati</taxon>
        <taxon>Bacillota</taxon>
        <taxon>Bacilli</taxon>
        <taxon>Lactobacillales</taxon>
        <taxon>Lactobacillaceae</taxon>
        <taxon>Lentilactobacillus</taxon>
    </lineage>
</organism>
<dbReference type="Pfam" id="PF03575">
    <property type="entry name" value="Peptidase_S51"/>
    <property type="match status" value="1"/>
</dbReference>
<gene>
    <name evidence="5" type="ORF">HMPREF9103_01601</name>
</gene>
<evidence type="ECO:0000256" key="3">
    <source>
        <dbReference type="ARBA" id="ARBA00022801"/>
    </source>
</evidence>
<dbReference type="InterPro" id="IPR029062">
    <property type="entry name" value="Class_I_gatase-like"/>
</dbReference>
<keyword evidence="2" id="KW-0645">Protease</keyword>
<proteinExistence type="inferred from homology"/>
<evidence type="ECO:0000313" key="6">
    <source>
        <dbReference type="Proteomes" id="UP000004625"/>
    </source>
</evidence>
<dbReference type="GO" id="GO:0008236">
    <property type="term" value="F:serine-type peptidase activity"/>
    <property type="evidence" value="ECO:0007669"/>
    <property type="project" value="UniProtKB-KW"/>
</dbReference>
<dbReference type="SUPFAM" id="SSF52317">
    <property type="entry name" value="Class I glutamine amidotransferase-like"/>
    <property type="match status" value="1"/>
</dbReference>
<dbReference type="GO" id="GO:0006508">
    <property type="term" value="P:proteolysis"/>
    <property type="evidence" value="ECO:0007669"/>
    <property type="project" value="UniProtKB-KW"/>
</dbReference>
<dbReference type="RefSeq" id="WP_008212811.1">
    <property type="nucleotide sequence ID" value="NZ_JH414968.1"/>
</dbReference>
<name>G9ZPE7_9LACO</name>
<evidence type="ECO:0000256" key="2">
    <source>
        <dbReference type="ARBA" id="ARBA00022670"/>
    </source>
</evidence>
<dbReference type="STRING" id="797515.HMPREF9103_01601"/>
<dbReference type="PATRIC" id="fig|797515.3.peg.1480"/>
<dbReference type="HOGENOM" id="CLU_113223_0_0_9"/>
<keyword evidence="4" id="KW-0720">Serine protease</keyword>
<dbReference type="eggNOG" id="COG3340">
    <property type="taxonomic scope" value="Bacteria"/>
</dbReference>
<evidence type="ECO:0000313" key="5">
    <source>
        <dbReference type="EMBL" id="EHL98361.1"/>
    </source>
</evidence>
<keyword evidence="3" id="KW-0378">Hydrolase</keyword>
<evidence type="ECO:0000256" key="1">
    <source>
        <dbReference type="ARBA" id="ARBA00006534"/>
    </source>
</evidence>
<accession>G9ZPE7</accession>
<dbReference type="EMBL" id="AGEY01000074">
    <property type="protein sequence ID" value="EHL98361.1"/>
    <property type="molecule type" value="Genomic_DNA"/>
</dbReference>
<dbReference type="AlphaFoldDB" id="G9ZPE7"/>
<dbReference type="Gene3D" id="3.40.50.880">
    <property type="match status" value="1"/>
</dbReference>
<comment type="similarity">
    <text evidence="1">Belongs to the peptidase S51 family.</text>
</comment>
<dbReference type="Proteomes" id="UP000004625">
    <property type="component" value="Unassembled WGS sequence"/>
</dbReference>
<dbReference type="InterPro" id="IPR005320">
    <property type="entry name" value="Peptidase_S51"/>
</dbReference>
<reference evidence="5 6" key="1">
    <citation type="submission" date="2011-09" db="EMBL/GenBank/DDBJ databases">
        <authorList>
            <person name="Weinstock G."/>
            <person name="Sodergren E."/>
            <person name="Clifton S."/>
            <person name="Fulton L."/>
            <person name="Fulton B."/>
            <person name="Courtney L."/>
            <person name="Fronick C."/>
            <person name="Harrison M."/>
            <person name="Strong C."/>
            <person name="Farmer C."/>
            <person name="Delahaunty K."/>
            <person name="Markovic C."/>
            <person name="Hall O."/>
            <person name="Minx P."/>
            <person name="Tomlinson C."/>
            <person name="Mitreva M."/>
            <person name="Hou S."/>
            <person name="Chen J."/>
            <person name="Wollam A."/>
            <person name="Pepin K.H."/>
            <person name="Johnson M."/>
            <person name="Bhonagiri V."/>
            <person name="Zhang X."/>
            <person name="Suruliraj S."/>
            <person name="Warren W."/>
            <person name="Chinwalla A."/>
            <person name="Mardis E.R."/>
            <person name="Wilson R.K."/>
        </authorList>
    </citation>
    <scope>NUCLEOTIDE SEQUENCE [LARGE SCALE GENOMIC DNA]</scope>
    <source>
        <strain evidence="5 6">F0439</strain>
    </source>
</reference>